<feature type="region of interest" description="Disordered" evidence="1">
    <location>
        <begin position="1"/>
        <end position="43"/>
    </location>
</feature>
<protein>
    <submittedName>
        <fullName evidence="2">Uncharacterized protein</fullName>
    </submittedName>
</protein>
<dbReference type="Proteomes" id="UP001367676">
    <property type="component" value="Unassembled WGS sequence"/>
</dbReference>
<accession>A0AAN9TQA2</accession>
<name>A0AAN9TQA2_9HEMI</name>
<comment type="caution">
    <text evidence="2">The sequence shown here is derived from an EMBL/GenBank/DDBJ whole genome shotgun (WGS) entry which is preliminary data.</text>
</comment>
<keyword evidence="3" id="KW-1185">Reference proteome</keyword>
<sequence>MCTFSRHVTSRRFASVRLPPPPPPPRRASLALEQHRGDGRKMERANLELGSEETRSAAQRSAALATSLAADAALTLELELKKAIAPRKRKPKSKEAQRKARSLISARRCVCEGATRRRGVSCVVERGTKLEVC</sequence>
<feature type="compositionally biased region" description="Basic and acidic residues" evidence="1">
    <location>
        <begin position="33"/>
        <end position="43"/>
    </location>
</feature>
<dbReference type="AlphaFoldDB" id="A0AAN9TQA2"/>
<proteinExistence type="predicted"/>
<gene>
    <name evidence="2" type="ORF">V9T40_008276</name>
</gene>
<evidence type="ECO:0000256" key="1">
    <source>
        <dbReference type="SAM" id="MobiDB-lite"/>
    </source>
</evidence>
<organism evidence="2 3">
    <name type="scientific">Parthenolecanium corni</name>
    <dbReference type="NCBI Taxonomy" id="536013"/>
    <lineage>
        <taxon>Eukaryota</taxon>
        <taxon>Metazoa</taxon>
        <taxon>Ecdysozoa</taxon>
        <taxon>Arthropoda</taxon>
        <taxon>Hexapoda</taxon>
        <taxon>Insecta</taxon>
        <taxon>Pterygota</taxon>
        <taxon>Neoptera</taxon>
        <taxon>Paraneoptera</taxon>
        <taxon>Hemiptera</taxon>
        <taxon>Sternorrhyncha</taxon>
        <taxon>Coccoidea</taxon>
        <taxon>Coccidae</taxon>
        <taxon>Parthenolecanium</taxon>
    </lineage>
</organism>
<evidence type="ECO:0000313" key="3">
    <source>
        <dbReference type="Proteomes" id="UP001367676"/>
    </source>
</evidence>
<evidence type="ECO:0000313" key="2">
    <source>
        <dbReference type="EMBL" id="KAK7600835.1"/>
    </source>
</evidence>
<dbReference type="EMBL" id="JBBCAQ010000010">
    <property type="protein sequence ID" value="KAK7600835.1"/>
    <property type="molecule type" value="Genomic_DNA"/>
</dbReference>
<reference evidence="2 3" key="1">
    <citation type="submission" date="2024-03" db="EMBL/GenBank/DDBJ databases">
        <title>Adaptation during the transition from Ophiocordyceps entomopathogen to insect associate is accompanied by gene loss and intensified selection.</title>
        <authorList>
            <person name="Ward C.M."/>
            <person name="Onetto C.A."/>
            <person name="Borneman A.R."/>
        </authorList>
    </citation>
    <scope>NUCLEOTIDE SEQUENCE [LARGE SCALE GENOMIC DNA]</scope>
    <source>
        <strain evidence="2">AWRI1</strain>
        <tissue evidence="2">Single Adult Female</tissue>
    </source>
</reference>